<keyword evidence="4" id="KW-0479">Metal-binding</keyword>
<keyword evidence="11" id="KW-1185">Reference proteome</keyword>
<dbReference type="EMBL" id="MU857746">
    <property type="protein sequence ID" value="KAK4244295.1"/>
    <property type="molecule type" value="Genomic_DNA"/>
</dbReference>
<dbReference type="InterPro" id="IPR023753">
    <property type="entry name" value="FAD/NAD-binding_dom"/>
</dbReference>
<keyword evidence="7" id="KW-0408">Iron</keyword>
<dbReference type="InterPro" id="IPR036188">
    <property type="entry name" value="FAD/NAD-bd_sf"/>
</dbReference>
<dbReference type="InterPro" id="IPR016156">
    <property type="entry name" value="FAD/NAD-linked_Rdtase_dimer_sf"/>
</dbReference>
<reference evidence="10" key="2">
    <citation type="submission" date="2023-05" db="EMBL/GenBank/DDBJ databases">
        <authorList>
            <consortium name="Lawrence Berkeley National Laboratory"/>
            <person name="Steindorff A."/>
            <person name="Hensen N."/>
            <person name="Bonometti L."/>
            <person name="Westerberg I."/>
            <person name="Brannstrom I.O."/>
            <person name="Guillou S."/>
            <person name="Cros-Aarteil S."/>
            <person name="Calhoun S."/>
            <person name="Haridas S."/>
            <person name="Kuo A."/>
            <person name="Mondo S."/>
            <person name="Pangilinan J."/>
            <person name="Riley R."/>
            <person name="Labutti K."/>
            <person name="Andreopoulos B."/>
            <person name="Lipzen A."/>
            <person name="Chen C."/>
            <person name="Yanf M."/>
            <person name="Daum C."/>
            <person name="Ng V."/>
            <person name="Clum A."/>
            <person name="Ohm R."/>
            <person name="Martin F."/>
            <person name="Silar P."/>
            <person name="Natvig D."/>
            <person name="Lalanne C."/>
            <person name="Gautier V."/>
            <person name="Ament-Velasquez S.L."/>
            <person name="Kruys A."/>
            <person name="Hutchinson M.I."/>
            <person name="Powell A.J."/>
            <person name="Barry K."/>
            <person name="Miller A.N."/>
            <person name="Grigoriev I.V."/>
            <person name="Debuchy R."/>
            <person name="Gladieux P."/>
            <person name="Thoren M.H."/>
            <person name="Johannesson H."/>
        </authorList>
    </citation>
    <scope>NUCLEOTIDE SEQUENCE</scope>
    <source>
        <strain evidence="10">CBS 359.72</strain>
    </source>
</reference>
<evidence type="ECO:0000256" key="4">
    <source>
        <dbReference type="ARBA" id="ARBA00022723"/>
    </source>
</evidence>
<dbReference type="PROSITE" id="PS00086">
    <property type="entry name" value="CYTOCHROME_P450"/>
    <property type="match status" value="1"/>
</dbReference>
<gene>
    <name evidence="10" type="ORF">C7999DRAFT_44013</name>
</gene>
<dbReference type="InterPro" id="IPR028202">
    <property type="entry name" value="Reductase_C"/>
</dbReference>
<comment type="caution">
    <text evidence="10">The sequence shown here is derived from an EMBL/GenBank/DDBJ whole genome shotgun (WGS) entry which is preliminary data.</text>
</comment>
<dbReference type="Gene3D" id="3.30.390.30">
    <property type="match status" value="1"/>
</dbReference>
<evidence type="ECO:0000259" key="9">
    <source>
        <dbReference type="Pfam" id="PF14759"/>
    </source>
</evidence>
<dbReference type="Gene3D" id="3.50.50.60">
    <property type="entry name" value="FAD/NAD(P)-binding domain"/>
    <property type="match status" value="2"/>
</dbReference>
<dbReference type="GO" id="GO:0016705">
    <property type="term" value="F:oxidoreductase activity, acting on paired donors, with incorporation or reduction of molecular oxygen"/>
    <property type="evidence" value="ECO:0007669"/>
    <property type="project" value="InterPro"/>
</dbReference>
<evidence type="ECO:0000313" key="10">
    <source>
        <dbReference type="EMBL" id="KAK4244295.1"/>
    </source>
</evidence>
<dbReference type="Gene3D" id="1.10.630.10">
    <property type="entry name" value="Cytochrome P450"/>
    <property type="match status" value="1"/>
</dbReference>
<dbReference type="GO" id="GO:0020037">
    <property type="term" value="F:heme binding"/>
    <property type="evidence" value="ECO:0007669"/>
    <property type="project" value="InterPro"/>
</dbReference>
<evidence type="ECO:0000256" key="6">
    <source>
        <dbReference type="ARBA" id="ARBA00023002"/>
    </source>
</evidence>
<dbReference type="AlphaFoldDB" id="A0AAN7HJE9"/>
<protein>
    <submittedName>
        <fullName evidence="10">Cytochrome P450</fullName>
    </submittedName>
</protein>
<evidence type="ECO:0000256" key="7">
    <source>
        <dbReference type="ARBA" id="ARBA00023004"/>
    </source>
</evidence>
<dbReference type="GO" id="GO:0005737">
    <property type="term" value="C:cytoplasm"/>
    <property type="evidence" value="ECO:0007669"/>
    <property type="project" value="TreeGrafter"/>
</dbReference>
<keyword evidence="5" id="KW-0274">FAD</keyword>
<comment type="cofactor">
    <cofactor evidence="1">
        <name>FAD</name>
        <dbReference type="ChEBI" id="CHEBI:57692"/>
    </cofactor>
</comment>
<name>A0AAN7HJE9_9PEZI</name>
<keyword evidence="3" id="KW-0285">Flavoprotein</keyword>
<keyword evidence="6" id="KW-0560">Oxidoreductase</keyword>
<dbReference type="PRINTS" id="PR00411">
    <property type="entry name" value="PNDRDTASEI"/>
</dbReference>
<feature type="domain" description="Reductase C-terminal" evidence="9">
    <location>
        <begin position="431"/>
        <end position="504"/>
    </location>
</feature>
<dbReference type="PANTHER" id="PTHR43557:SF2">
    <property type="entry name" value="RIESKE DOMAIN-CONTAINING PROTEIN-RELATED"/>
    <property type="match status" value="1"/>
</dbReference>
<feature type="domain" description="FAD/NAD(P)-binding" evidence="8">
    <location>
        <begin position="105"/>
        <end position="410"/>
    </location>
</feature>
<dbReference type="PRINTS" id="PR00368">
    <property type="entry name" value="FADPNR"/>
</dbReference>
<dbReference type="Pfam" id="PF14759">
    <property type="entry name" value="Reductase_C"/>
    <property type="match status" value="1"/>
</dbReference>
<dbReference type="SUPFAM" id="SSF51905">
    <property type="entry name" value="FAD/NAD(P)-binding domain"/>
    <property type="match status" value="2"/>
</dbReference>
<evidence type="ECO:0000256" key="1">
    <source>
        <dbReference type="ARBA" id="ARBA00001974"/>
    </source>
</evidence>
<dbReference type="GO" id="GO:0005506">
    <property type="term" value="F:iron ion binding"/>
    <property type="evidence" value="ECO:0007669"/>
    <property type="project" value="InterPro"/>
</dbReference>
<evidence type="ECO:0000256" key="2">
    <source>
        <dbReference type="ARBA" id="ARBA00006442"/>
    </source>
</evidence>
<evidence type="ECO:0000256" key="3">
    <source>
        <dbReference type="ARBA" id="ARBA00022630"/>
    </source>
</evidence>
<dbReference type="Pfam" id="PF00067">
    <property type="entry name" value="p450"/>
    <property type="match status" value="1"/>
</dbReference>
<accession>A0AAN7HJE9</accession>
<evidence type="ECO:0000313" key="11">
    <source>
        <dbReference type="Proteomes" id="UP001303647"/>
    </source>
</evidence>
<comment type="similarity">
    <text evidence="2">Belongs to the FAD-dependent oxidoreductase family.</text>
</comment>
<evidence type="ECO:0000259" key="8">
    <source>
        <dbReference type="Pfam" id="PF07992"/>
    </source>
</evidence>
<sequence>MSQEYKLKGVSSLALKPGEKQDVEVEGLNAKVLLLNAGGTVQAVGPKSCFNAKTGDVEDAPALNALPVFKAIERDGAVYITGDADTIKRGHRTPNFKCTTTGGDKVLIVGGGSGALGTIEALRGGGYQGAITLISNEGYLPIDRPKLSKALLTDLTKLQWRDEAWYKNGSVDIVNDEVTGVDFATKTVTTKSGGKFAYTKLVLSTGGTPRVLPLPGFKELSNVFTLRNVHDAKRIVDAIGEKGKKIVIIGSSFIGMEIAVATSNGNDVTVVGIEKAPLERVLGEKVGSIIRKGVEAKGVKFYMSAGVDRAEPSASNPSNVGSIQLKDGTKLDADLVILGVGVAPATEYLKDNSTVQLEQDGSLRVDEAFSVVGLEGVYAIGDIATHPYRGPGGDGKLVRIEHWNVAQNAGRTAASHILDPNRTPEFYTPVFWSALGSQLRYCGNTMASGWDDMVLQGDPDQGKWVAYYAKGDTVVAMASMGMDPAMAQCAQLMSLNKMPTKAQLQGGLDILSVGPPHISVYRLSFHPLARIPGPKLAAISNIWQARHVRDGRARELGKTLHKQYGPVVRVGPNEVWFNSQEAFKEIYSVGNGYEKSDFYLATALSKPRLDWRLDAQFPDTLDLLSEFDVKRYRMQRRLIGPMYQMPNMRKFESAVDGVIKAAVTEIKALDGAEIDLKEWMHIIAVECLGAVVLSWSPRYLQNRSDGGTSAQSYLGWKRKSVFGLFPTVTKLSFFSKTLSRGFSNIWGVTFKTPKGFKPFFTPVYQKTSKRIAGALREPSHQVAKRRPPQDLLADLISLHKRRPEFTELYLRRLAVTNFGAGHETMCSALTAAMAMIGSRHEVRRRVVDEVRHGSSTRESGNCPHLQYTRASIKEAQRLLPVIGMSLSRKVPRPGLSLHGHFFPAGTSVGCNPVGLHLQPEIFGDDATNYNPDRWLQNDLVVRQMERINLTWGGGARSCPGRHLAELVLHKVVPALLKEFDLEITLMPEETEMPCYFMSMLSGVKARFHLTSAVEEKG</sequence>
<dbReference type="PANTHER" id="PTHR43557">
    <property type="entry name" value="APOPTOSIS-INDUCING FACTOR 1"/>
    <property type="match status" value="1"/>
</dbReference>
<dbReference type="GO" id="GO:0016651">
    <property type="term" value="F:oxidoreductase activity, acting on NAD(P)H"/>
    <property type="evidence" value="ECO:0007669"/>
    <property type="project" value="TreeGrafter"/>
</dbReference>
<evidence type="ECO:0000256" key="5">
    <source>
        <dbReference type="ARBA" id="ARBA00022827"/>
    </source>
</evidence>
<dbReference type="SUPFAM" id="SSF48264">
    <property type="entry name" value="Cytochrome P450"/>
    <property type="match status" value="1"/>
</dbReference>
<dbReference type="InterPro" id="IPR017972">
    <property type="entry name" value="Cyt_P450_CS"/>
</dbReference>
<dbReference type="InterPro" id="IPR001128">
    <property type="entry name" value="Cyt_P450"/>
</dbReference>
<dbReference type="InterPro" id="IPR036396">
    <property type="entry name" value="Cyt_P450_sf"/>
</dbReference>
<dbReference type="SUPFAM" id="SSF55424">
    <property type="entry name" value="FAD/NAD-linked reductases, dimerisation (C-terminal) domain"/>
    <property type="match status" value="1"/>
</dbReference>
<reference evidence="10" key="1">
    <citation type="journal article" date="2023" name="Mol. Phylogenet. Evol.">
        <title>Genome-scale phylogeny and comparative genomics of the fungal order Sordariales.</title>
        <authorList>
            <person name="Hensen N."/>
            <person name="Bonometti L."/>
            <person name="Westerberg I."/>
            <person name="Brannstrom I.O."/>
            <person name="Guillou S."/>
            <person name="Cros-Aarteil S."/>
            <person name="Calhoun S."/>
            <person name="Haridas S."/>
            <person name="Kuo A."/>
            <person name="Mondo S."/>
            <person name="Pangilinan J."/>
            <person name="Riley R."/>
            <person name="LaButti K."/>
            <person name="Andreopoulos B."/>
            <person name="Lipzen A."/>
            <person name="Chen C."/>
            <person name="Yan M."/>
            <person name="Daum C."/>
            <person name="Ng V."/>
            <person name="Clum A."/>
            <person name="Steindorff A."/>
            <person name="Ohm R.A."/>
            <person name="Martin F."/>
            <person name="Silar P."/>
            <person name="Natvig D.O."/>
            <person name="Lalanne C."/>
            <person name="Gautier V."/>
            <person name="Ament-Velasquez S.L."/>
            <person name="Kruys A."/>
            <person name="Hutchinson M.I."/>
            <person name="Powell A.J."/>
            <person name="Barry K."/>
            <person name="Miller A.N."/>
            <person name="Grigoriev I.V."/>
            <person name="Debuchy R."/>
            <person name="Gladieux P."/>
            <person name="Hiltunen Thoren M."/>
            <person name="Johannesson H."/>
        </authorList>
    </citation>
    <scope>NUCLEOTIDE SEQUENCE</scope>
    <source>
        <strain evidence="10">CBS 359.72</strain>
    </source>
</reference>
<dbReference type="InterPro" id="IPR050446">
    <property type="entry name" value="FAD-oxidoreductase/Apoptosis"/>
</dbReference>
<dbReference type="Pfam" id="PF07992">
    <property type="entry name" value="Pyr_redox_2"/>
    <property type="match status" value="1"/>
</dbReference>
<dbReference type="GO" id="GO:0004497">
    <property type="term" value="F:monooxygenase activity"/>
    <property type="evidence" value="ECO:0007669"/>
    <property type="project" value="InterPro"/>
</dbReference>
<dbReference type="Proteomes" id="UP001303647">
    <property type="component" value="Unassembled WGS sequence"/>
</dbReference>
<proteinExistence type="inferred from homology"/>
<organism evidence="10 11">
    <name type="scientific">Corynascus novoguineensis</name>
    <dbReference type="NCBI Taxonomy" id="1126955"/>
    <lineage>
        <taxon>Eukaryota</taxon>
        <taxon>Fungi</taxon>
        <taxon>Dikarya</taxon>
        <taxon>Ascomycota</taxon>
        <taxon>Pezizomycotina</taxon>
        <taxon>Sordariomycetes</taxon>
        <taxon>Sordariomycetidae</taxon>
        <taxon>Sordariales</taxon>
        <taxon>Chaetomiaceae</taxon>
        <taxon>Corynascus</taxon>
    </lineage>
</organism>